<comment type="caution">
    <text evidence="2">The sequence shown here is derived from an EMBL/GenBank/DDBJ whole genome shotgun (WGS) entry which is preliminary data.</text>
</comment>
<accession>A0A4Q0MMS9</accession>
<protein>
    <submittedName>
        <fullName evidence="2">Uncharacterized protein</fullName>
    </submittedName>
</protein>
<feature type="region of interest" description="Disordered" evidence="1">
    <location>
        <begin position="1"/>
        <end position="63"/>
    </location>
</feature>
<proteinExistence type="predicted"/>
<evidence type="ECO:0000256" key="1">
    <source>
        <dbReference type="SAM" id="MobiDB-lite"/>
    </source>
</evidence>
<dbReference type="EMBL" id="RYFI01000002">
    <property type="protein sequence ID" value="RXF75080.1"/>
    <property type="molecule type" value="Genomic_DNA"/>
</dbReference>
<evidence type="ECO:0000313" key="3">
    <source>
        <dbReference type="Proteomes" id="UP000289708"/>
    </source>
</evidence>
<dbReference type="AlphaFoldDB" id="A0A4Q0MMS9"/>
<name>A0A4Q0MMS9_9HYPH</name>
<organism evidence="2 3">
    <name type="scientific">Hansschlegelia zhihuaiae</name>
    <dbReference type="NCBI Taxonomy" id="405005"/>
    <lineage>
        <taxon>Bacteria</taxon>
        <taxon>Pseudomonadati</taxon>
        <taxon>Pseudomonadota</taxon>
        <taxon>Alphaproteobacteria</taxon>
        <taxon>Hyphomicrobiales</taxon>
        <taxon>Methylopilaceae</taxon>
        <taxon>Hansschlegelia</taxon>
    </lineage>
</organism>
<keyword evidence="3" id="KW-1185">Reference proteome</keyword>
<evidence type="ECO:0000313" key="2">
    <source>
        <dbReference type="EMBL" id="RXF75080.1"/>
    </source>
</evidence>
<sequence length="63" mass="6546">MPVRTGGRYLADKNGKVARDPKDEATKPAPGPGEKSKSAATYSPPDKLEQPPAEEPAAKGKGT</sequence>
<feature type="compositionally biased region" description="Basic and acidic residues" evidence="1">
    <location>
        <begin position="10"/>
        <end position="26"/>
    </location>
</feature>
<gene>
    <name evidence="2" type="ORF">EK403_03255</name>
</gene>
<dbReference type="Proteomes" id="UP000289708">
    <property type="component" value="Unassembled WGS sequence"/>
</dbReference>
<dbReference type="RefSeq" id="WP_128776070.1">
    <property type="nucleotide sequence ID" value="NZ_RYFI01000002.1"/>
</dbReference>
<reference evidence="2 3" key="1">
    <citation type="submission" date="2018-12" db="EMBL/GenBank/DDBJ databases">
        <title>bacterium Hansschlegelia zhihuaiae S113.</title>
        <authorList>
            <person name="He J."/>
        </authorList>
    </citation>
    <scope>NUCLEOTIDE SEQUENCE [LARGE SCALE GENOMIC DNA]</scope>
    <source>
        <strain evidence="2 3">S 113</strain>
    </source>
</reference>